<dbReference type="RefSeq" id="WP_396678553.1">
    <property type="nucleotide sequence ID" value="NZ_JBIRPU010000005.1"/>
</dbReference>
<dbReference type="InterPro" id="IPR042837">
    <property type="entry name" value="PTX3"/>
</dbReference>
<keyword evidence="5" id="KW-1185">Reference proteome</keyword>
<dbReference type="SUPFAM" id="SSF49899">
    <property type="entry name" value="Concanavalin A-like lectins/glucanases"/>
    <property type="match status" value="3"/>
</dbReference>
<proteinExistence type="predicted"/>
<dbReference type="InterPro" id="IPR035992">
    <property type="entry name" value="Ricin_B-like_lectins"/>
</dbReference>
<dbReference type="Gene3D" id="2.60.120.200">
    <property type="match status" value="3"/>
</dbReference>
<evidence type="ECO:0000313" key="4">
    <source>
        <dbReference type="EMBL" id="MFI0793272.1"/>
    </source>
</evidence>
<accession>A0ABW7SKN5</accession>
<evidence type="ECO:0000256" key="1">
    <source>
        <dbReference type="ARBA" id="ARBA00022729"/>
    </source>
</evidence>
<protein>
    <submittedName>
        <fullName evidence="4">LamG-like jellyroll fold domain-containing protein</fullName>
    </submittedName>
</protein>
<dbReference type="SMART" id="SM00560">
    <property type="entry name" value="LamGL"/>
    <property type="match status" value="3"/>
</dbReference>
<dbReference type="Pfam" id="PF13385">
    <property type="entry name" value="Laminin_G_3"/>
    <property type="match status" value="3"/>
</dbReference>
<dbReference type="CDD" id="cd00161">
    <property type="entry name" value="beta-trefoil_Ricin-like"/>
    <property type="match status" value="2"/>
</dbReference>
<keyword evidence="1" id="KW-0732">Signal</keyword>
<feature type="domain" description="LamG-like jellyroll fold" evidence="3">
    <location>
        <begin position="1168"/>
        <end position="1310"/>
    </location>
</feature>
<evidence type="ECO:0000313" key="5">
    <source>
        <dbReference type="Proteomes" id="UP001611075"/>
    </source>
</evidence>
<comment type="caution">
    <text evidence="4">The sequence shown here is derived from an EMBL/GenBank/DDBJ whole genome shotgun (WGS) entry which is preliminary data.</text>
</comment>
<name>A0ABW7SKN5_9ACTN</name>
<gene>
    <name evidence="4" type="ORF">ACH4OY_11300</name>
</gene>
<organism evidence="4 5">
    <name type="scientific">Micromonospora rubida</name>
    <dbReference type="NCBI Taxonomy" id="2697657"/>
    <lineage>
        <taxon>Bacteria</taxon>
        <taxon>Bacillati</taxon>
        <taxon>Actinomycetota</taxon>
        <taxon>Actinomycetes</taxon>
        <taxon>Micromonosporales</taxon>
        <taxon>Micromonosporaceae</taxon>
        <taxon>Micromonospora</taxon>
    </lineage>
</organism>
<evidence type="ECO:0000259" key="3">
    <source>
        <dbReference type="SMART" id="SM00560"/>
    </source>
</evidence>
<keyword evidence="2" id="KW-1015">Disulfide bond</keyword>
<dbReference type="SUPFAM" id="SSF50370">
    <property type="entry name" value="Ricin B-like lectins"/>
    <property type="match status" value="1"/>
</dbReference>
<dbReference type="InterPro" id="IPR013320">
    <property type="entry name" value="ConA-like_dom_sf"/>
</dbReference>
<sequence>MTRRRIWPVCGLVLAVVVSGLTFPWSPSWPAPGTGAAAAPAAPPAVPAAVRAARSGVRVELPERATATSQVFVNPDGTFTAEVGQRPERVRRGADWVPVDTRLRARPDGTVAPVAAAGLTLSGGGSTPLATLAVGGGRLELSWPAPLPAPVLTGETASYVDVLPGVDLRLKATPTGFSQVLVVRTAEAARQPALRRYSFGLRTTKLTAKRNDAGGLLVTDRAGRTVLSSGSAWMWDSATAADGSDRPARRAPIGLELTGGRLTLVPDPTLLLDPAARFPLVLDPDLTGEQQHWLMVQKDLPNQNWWDSTQFRPQVGRDPRESATDRFRSYFELDVSGVAGKSIIRAQLRIPQTWSWSCTPEPLHLYHTAPITSAMNWTTAPPLLANRKLSTITEAYGGEGTGTCQTPNDAELTATVAVAEAAAVRAPALTLGLSSDESAGANGAKEFLPQAKLVITYNTVPEAPELDGCTDNSAGYLTSDQPTLTAVPLDADQDDQFLTVTFQWADSAAGLLGEASGDQSVLSGNPVHARISTVLTEGAAYQWRARTQDAKTVGPWSAWCRFVLDAQPPVIAPTVTSSVFVSDGVAGRPYEAGEVHFGANGAADVVAFRYWVNEKEQPDVPAVGGQARVQVTPTRGYNTVLVRGVDRAGQQGPETRFEFVTDAEHLTPPVAEWTMEDYGSEAWDTGSNLHHATLTGVAAFGAGRGSGGLELDGSEQTYARTTGPVIRTDASFTAMAWVRLTRDDDWFTALGQSGVRFPGFELKYGLWPRGWAFEMPTADSSESQVLVNAATATGLTAQPNVWTHLTGVYDHQAGQLRLYVNGGLAGTAAHSSTWNATGPVNIGSGYWHGMHPARWPGSLDDVRIFDRVTSQAEIREVMAGEPWGPEARWHLEETEGRTAVDETGNAHTLAVATTGQPWGPGRNGGGLHLDGDGDMAWAPGPVVRTDRSFTAAAWVKLTRDDTFGTVLSQDGRTSSGFTLRYDSWTRRWSFAMPRSDAAGELDWPAVHSTVEPVLGEWTHLAGVYDHEQGQLRLYVNGVLSGALAHRSTWNATGQSLIGRGRNNGWQVEWWTGAVDEPVLTGAVLSQGQIAGLIGDNLEGSGGEWDFEPEPAEPVGLARADRTGNRHSITIGPAVDRTVGGYGPSGKGLGFDGTGGYASTAGPVVRTTGSFTVAAWVKLTDSGVRRVAVSQQATNTSGFSLEYSRERDRWAFTVPHDDRSMPSMDRVSTVVSAGAPQLGTWTHLTGVYDAGASELRLYVNGRFANVVTHRRPWSARGPLQIGRVWWNGGWQAPWKGVVDQVRVLDRAAVIDEVRALAGIAAPPAPGPLRLFAQHANLCLGEKTEDTAGHLYLTACREAIPDLSFQLAGDDLYRIMTAHPLHGMGCTGVEGNSTAVGARLENDYCVDRKPERLTRFRLIPVYGPTLHGHLIKAEHSGLCVGIAGNATALGSVAVQLTCDPTAPGQVFDLQRVPDDGMPAPGATQIRSVHSGLCVGEVPGDPNHLLQQASCATASPPMRVEAAGQGRYWIKSTHPVNGVGCTLVLSPSTAVGSAVADGACPADAAEAHRFRLEPVSAPLAGYLIRPLQSGHCLGIVGGSTATGARLVQQACDPTAQGQVFEFRPPGTAP</sequence>
<dbReference type="PANTHER" id="PTHR46943">
    <property type="entry name" value="PENTRAXIN-RELATED PROTEIN PTX3"/>
    <property type="match status" value="1"/>
</dbReference>
<feature type="domain" description="LamG-like jellyroll fold" evidence="3">
    <location>
        <begin position="947"/>
        <end position="1087"/>
    </location>
</feature>
<dbReference type="InterPro" id="IPR006558">
    <property type="entry name" value="LamG-like"/>
</dbReference>
<dbReference type="Proteomes" id="UP001611075">
    <property type="component" value="Unassembled WGS sequence"/>
</dbReference>
<dbReference type="Gene3D" id="2.80.10.50">
    <property type="match status" value="2"/>
</dbReference>
<reference evidence="4 5" key="1">
    <citation type="submission" date="2024-10" db="EMBL/GenBank/DDBJ databases">
        <title>The Natural Products Discovery Center: Release of the First 8490 Sequenced Strains for Exploring Actinobacteria Biosynthetic Diversity.</title>
        <authorList>
            <person name="Kalkreuter E."/>
            <person name="Kautsar S.A."/>
            <person name="Yang D."/>
            <person name="Bader C.D."/>
            <person name="Teijaro C.N."/>
            <person name="Fluegel L."/>
            <person name="Davis C.M."/>
            <person name="Simpson J.R."/>
            <person name="Lauterbach L."/>
            <person name="Steele A.D."/>
            <person name="Gui C."/>
            <person name="Meng S."/>
            <person name="Li G."/>
            <person name="Viehrig K."/>
            <person name="Ye F."/>
            <person name="Su P."/>
            <person name="Kiefer A.F."/>
            <person name="Nichols A."/>
            <person name="Cepeda A.J."/>
            <person name="Yan W."/>
            <person name="Fan B."/>
            <person name="Jiang Y."/>
            <person name="Adhikari A."/>
            <person name="Zheng C.-J."/>
            <person name="Schuster L."/>
            <person name="Cowan T.M."/>
            <person name="Smanski M.J."/>
            <person name="Chevrette M.G."/>
            <person name="De Carvalho L.P.S."/>
            <person name="Shen B."/>
        </authorList>
    </citation>
    <scope>NUCLEOTIDE SEQUENCE [LARGE SCALE GENOMIC DNA]</scope>
    <source>
        <strain evidence="4 5">NPDC021253</strain>
    </source>
</reference>
<dbReference type="PANTHER" id="PTHR46943:SF1">
    <property type="entry name" value="PENTRAXIN-RELATED PROTEIN PTX3"/>
    <property type="match status" value="1"/>
</dbReference>
<dbReference type="EMBL" id="JBIRPU010000005">
    <property type="protein sequence ID" value="MFI0793272.1"/>
    <property type="molecule type" value="Genomic_DNA"/>
</dbReference>
<feature type="domain" description="LamG-like jellyroll fold" evidence="3">
    <location>
        <begin position="730"/>
        <end position="872"/>
    </location>
</feature>
<evidence type="ECO:0000256" key="2">
    <source>
        <dbReference type="ARBA" id="ARBA00023157"/>
    </source>
</evidence>
<dbReference type="PROSITE" id="PS50231">
    <property type="entry name" value="RICIN_B_LECTIN"/>
    <property type="match status" value="1"/>
</dbReference>